<feature type="domain" description="Acyl-CoA oxidase C-terminal" evidence="4">
    <location>
        <begin position="90"/>
        <end position="172"/>
    </location>
</feature>
<comment type="similarity">
    <text evidence="2">Belongs to the acyl-CoA oxidase family.</text>
</comment>
<comment type="caution">
    <text evidence="5">The sequence shown here is derived from an EMBL/GenBank/DDBJ whole genome shotgun (WGS) entry which is preliminary data.</text>
</comment>
<evidence type="ECO:0000313" key="5">
    <source>
        <dbReference type="EMBL" id="KAH9633541.1"/>
    </source>
</evidence>
<name>A0A922SDB7_SPOEX</name>
<dbReference type="InterPro" id="IPR036250">
    <property type="entry name" value="AcylCo_DH-like_C"/>
</dbReference>
<dbReference type="GO" id="GO:0055088">
    <property type="term" value="P:lipid homeostasis"/>
    <property type="evidence" value="ECO:0007669"/>
    <property type="project" value="TreeGrafter"/>
</dbReference>
<dbReference type="SUPFAM" id="SSF47203">
    <property type="entry name" value="Acyl-CoA dehydrogenase C-terminal domain-like"/>
    <property type="match status" value="1"/>
</dbReference>
<evidence type="ECO:0000256" key="3">
    <source>
        <dbReference type="ARBA" id="ARBA00023002"/>
    </source>
</evidence>
<dbReference type="InterPro" id="IPR012258">
    <property type="entry name" value="Acyl-CoA_oxidase"/>
</dbReference>
<dbReference type="PANTHER" id="PTHR10909:SF250">
    <property type="entry name" value="PEROXISOMAL ACYL-COENZYME A OXIDASE 1"/>
    <property type="match status" value="1"/>
</dbReference>
<gene>
    <name evidence="5" type="ORF">HF086_013218</name>
</gene>
<sequence length="175" mass="19947">MFCFRSLVKAWEQAQSGKPLSPTMSYLSDKISHKQKWENSVDGIVKGFRRVAYGKVQSAVNSIRKYVRRGLAPEDAWNMSSVQLVAASEYTSISEADIRYLQETYEDHLGKIRPNAVGLVDAFDFRDQILNSTLGAYDGRVYERLMEEALKSPLNAEPVNQSFHKYLKPFMQGKL</sequence>
<dbReference type="PANTHER" id="PTHR10909">
    <property type="entry name" value="ELECTRON TRANSPORT OXIDOREDUCTASE"/>
    <property type="match status" value="1"/>
</dbReference>
<dbReference type="EMBL" id="JACEFF010000654">
    <property type="protein sequence ID" value="KAH9633541.1"/>
    <property type="molecule type" value="Genomic_DNA"/>
</dbReference>
<reference evidence="5" key="1">
    <citation type="journal article" date="2021" name="G3 (Bethesda)">
        <title>Genome and transcriptome analysis of the beet armyworm Spodoptera exigua reveals targets for pest control. .</title>
        <authorList>
            <person name="Simon S."/>
            <person name="Breeschoten T."/>
            <person name="Jansen H.J."/>
            <person name="Dirks R.P."/>
            <person name="Schranz M.E."/>
            <person name="Ros V.I.D."/>
        </authorList>
    </citation>
    <scope>NUCLEOTIDE SEQUENCE</scope>
    <source>
        <strain evidence="5">TB_SE_WUR_2020</strain>
    </source>
</reference>
<proteinExistence type="inferred from homology"/>
<dbReference type="GO" id="GO:0033540">
    <property type="term" value="P:fatty acid beta-oxidation using acyl-CoA oxidase"/>
    <property type="evidence" value="ECO:0007669"/>
    <property type="project" value="TreeGrafter"/>
</dbReference>
<dbReference type="GO" id="GO:0071949">
    <property type="term" value="F:FAD binding"/>
    <property type="evidence" value="ECO:0007669"/>
    <property type="project" value="InterPro"/>
</dbReference>
<accession>A0A922SDB7</accession>
<protein>
    <recommendedName>
        <fullName evidence="4">Acyl-CoA oxidase C-terminal domain-containing protein</fullName>
    </recommendedName>
</protein>
<dbReference type="AlphaFoldDB" id="A0A922SDB7"/>
<evidence type="ECO:0000256" key="1">
    <source>
        <dbReference type="ARBA" id="ARBA00004846"/>
    </source>
</evidence>
<dbReference type="InterPro" id="IPR002655">
    <property type="entry name" value="Acyl-CoA_oxidase_C"/>
</dbReference>
<dbReference type="Pfam" id="PF01756">
    <property type="entry name" value="ACOX"/>
    <property type="match status" value="1"/>
</dbReference>
<dbReference type="GO" id="GO:0003997">
    <property type="term" value="F:acyl-CoA oxidase activity"/>
    <property type="evidence" value="ECO:0007669"/>
    <property type="project" value="InterPro"/>
</dbReference>
<keyword evidence="3" id="KW-0560">Oxidoreductase</keyword>
<dbReference type="Proteomes" id="UP000814243">
    <property type="component" value="Unassembled WGS sequence"/>
</dbReference>
<comment type="pathway">
    <text evidence="1">Lipid metabolism; peroxisomal fatty acid beta-oxidation.</text>
</comment>
<dbReference type="GO" id="GO:0005504">
    <property type="term" value="F:fatty acid binding"/>
    <property type="evidence" value="ECO:0007669"/>
    <property type="project" value="TreeGrafter"/>
</dbReference>
<evidence type="ECO:0000259" key="4">
    <source>
        <dbReference type="Pfam" id="PF01756"/>
    </source>
</evidence>
<organism evidence="5 6">
    <name type="scientific">Spodoptera exigua</name>
    <name type="common">Beet armyworm</name>
    <name type="synonym">Noctua fulgens</name>
    <dbReference type="NCBI Taxonomy" id="7107"/>
    <lineage>
        <taxon>Eukaryota</taxon>
        <taxon>Metazoa</taxon>
        <taxon>Ecdysozoa</taxon>
        <taxon>Arthropoda</taxon>
        <taxon>Hexapoda</taxon>
        <taxon>Insecta</taxon>
        <taxon>Pterygota</taxon>
        <taxon>Neoptera</taxon>
        <taxon>Endopterygota</taxon>
        <taxon>Lepidoptera</taxon>
        <taxon>Glossata</taxon>
        <taxon>Ditrysia</taxon>
        <taxon>Noctuoidea</taxon>
        <taxon>Noctuidae</taxon>
        <taxon>Amphipyrinae</taxon>
        <taxon>Spodoptera</taxon>
    </lineage>
</organism>
<dbReference type="GO" id="GO:0005777">
    <property type="term" value="C:peroxisome"/>
    <property type="evidence" value="ECO:0007669"/>
    <property type="project" value="InterPro"/>
</dbReference>
<dbReference type="Gene3D" id="1.20.140.10">
    <property type="entry name" value="Butyryl-CoA Dehydrogenase, subunit A, domain 3"/>
    <property type="match status" value="2"/>
</dbReference>
<evidence type="ECO:0000313" key="6">
    <source>
        <dbReference type="Proteomes" id="UP000814243"/>
    </source>
</evidence>
<evidence type="ECO:0000256" key="2">
    <source>
        <dbReference type="ARBA" id="ARBA00006288"/>
    </source>
</evidence>